<accession>A0A086J7B1</accession>
<feature type="repeat" description="WD" evidence="3">
    <location>
        <begin position="220"/>
        <end position="258"/>
    </location>
</feature>
<keyword evidence="1 3" id="KW-0853">WD repeat</keyword>
<dbReference type="PROSITE" id="PS50294">
    <property type="entry name" value="WD_REPEATS_REGION"/>
    <property type="match status" value="2"/>
</dbReference>
<dbReference type="AlphaFoldDB" id="A0A086J7B1"/>
<feature type="compositionally biased region" description="Low complexity" evidence="4">
    <location>
        <begin position="176"/>
        <end position="191"/>
    </location>
</feature>
<name>A0A086J7B1_TOXGO</name>
<dbReference type="InterPro" id="IPR039328">
    <property type="entry name" value="WDR89"/>
</dbReference>
<evidence type="ECO:0000313" key="6">
    <source>
        <dbReference type="Proteomes" id="UP000028828"/>
    </source>
</evidence>
<organism evidence="5 6">
    <name type="scientific">Toxoplasma gondii p89</name>
    <dbReference type="NCBI Taxonomy" id="943119"/>
    <lineage>
        <taxon>Eukaryota</taxon>
        <taxon>Sar</taxon>
        <taxon>Alveolata</taxon>
        <taxon>Apicomplexa</taxon>
        <taxon>Conoidasida</taxon>
        <taxon>Coccidia</taxon>
        <taxon>Eucoccidiorida</taxon>
        <taxon>Eimeriorina</taxon>
        <taxon>Sarcocystidae</taxon>
        <taxon>Toxoplasma</taxon>
    </lineage>
</organism>
<dbReference type="OrthoDB" id="25131at2759"/>
<gene>
    <name evidence="5" type="ORF">TGP89_210390</name>
</gene>
<dbReference type="Proteomes" id="UP000028828">
    <property type="component" value="Unassembled WGS sequence"/>
</dbReference>
<proteinExistence type="predicted"/>
<keyword evidence="2" id="KW-0677">Repeat</keyword>
<evidence type="ECO:0000256" key="2">
    <source>
        <dbReference type="ARBA" id="ARBA00022737"/>
    </source>
</evidence>
<evidence type="ECO:0000313" key="5">
    <source>
        <dbReference type="EMBL" id="KFG28029.1"/>
    </source>
</evidence>
<dbReference type="VEuPathDB" id="ToxoDB:TGP89_210390"/>
<dbReference type="EMBL" id="AEYI02002504">
    <property type="protein sequence ID" value="KFG28029.1"/>
    <property type="molecule type" value="Genomic_DNA"/>
</dbReference>
<comment type="caution">
    <text evidence="5">The sequence shown here is derived from an EMBL/GenBank/DDBJ whole genome shotgun (WGS) entry which is preliminary data.</text>
</comment>
<dbReference type="PANTHER" id="PTHR22889">
    <property type="entry name" value="WD REPEAT-CONTAINING PROTEIN 89"/>
    <property type="match status" value="1"/>
</dbReference>
<dbReference type="PROSITE" id="PS50082">
    <property type="entry name" value="WD_REPEATS_2"/>
    <property type="match status" value="2"/>
</dbReference>
<evidence type="ECO:0000256" key="1">
    <source>
        <dbReference type="ARBA" id="ARBA00022574"/>
    </source>
</evidence>
<evidence type="ECO:0000256" key="4">
    <source>
        <dbReference type="SAM" id="MobiDB-lite"/>
    </source>
</evidence>
<dbReference type="InterPro" id="IPR036322">
    <property type="entry name" value="WD40_repeat_dom_sf"/>
</dbReference>
<dbReference type="SUPFAM" id="SSF50978">
    <property type="entry name" value="WD40 repeat-like"/>
    <property type="match status" value="1"/>
</dbReference>
<dbReference type="SMART" id="SM00320">
    <property type="entry name" value="WD40"/>
    <property type="match status" value="6"/>
</dbReference>
<feature type="repeat" description="WD" evidence="3">
    <location>
        <begin position="75"/>
        <end position="117"/>
    </location>
</feature>
<feature type="region of interest" description="Disordered" evidence="4">
    <location>
        <begin position="176"/>
        <end position="217"/>
    </location>
</feature>
<protein>
    <submittedName>
        <fullName evidence="5">WD domain, G-beta repeat-containing protein</fullName>
    </submittedName>
</protein>
<dbReference type="Gene3D" id="2.130.10.10">
    <property type="entry name" value="YVTN repeat-like/Quinoprotein amine dehydrogenase"/>
    <property type="match status" value="2"/>
</dbReference>
<dbReference type="Pfam" id="PF00400">
    <property type="entry name" value="WD40"/>
    <property type="match status" value="2"/>
</dbReference>
<evidence type="ECO:0000256" key="3">
    <source>
        <dbReference type="PROSITE-ProRule" id="PRU00221"/>
    </source>
</evidence>
<dbReference type="PANTHER" id="PTHR22889:SF0">
    <property type="entry name" value="WD REPEAT-CONTAINING PROTEIN 89"/>
    <property type="match status" value="1"/>
</dbReference>
<dbReference type="InterPro" id="IPR001680">
    <property type="entry name" value="WD40_rpt"/>
</dbReference>
<sequence>MTAPLSVLSCPQGTGTSCPEDSLPFTLQSSFSATSSPFLQHIVCNSTASRLCVSSSARSLLFFDPFTFSLTSEIPLAHESQITNLSFFSTSPHLLASSSQDGTVRLWDCRAPSSALSSSSALSFSPACVRSLRVAPAGSTEAEVWTVSLNSSDTLVATSAKNVCWLFDLRGGLNSSSPSFSSSSGVSAEPSVRSEETRGRRKRGKDRRAGFGPQNALARVEAHSDTVTSLLFHPTVEHLLFSGGEDQLVCVYDLTKGNWNSPSSSASLSPSPSSPSSSAPCALSAAEGMHVESDDLPDEEEDRTMVACFSHGRPVKQLSVLGPEDDCLCVTSPMEDVALWHLAGLSRKFAGPCREREAEMETDADCMQSENAGWHIEKKADWLQLRNHPSLVVGDSAGCIIDSFYEHASGRLFLLAGSVEGNLLLFHANLDGLIPAAPFAVPSTGCGHAGLVRDATTIPSCSVPPHLSFPPGSPFTSFLVVTCGEDGRLCAWKQELAEEDSLFAPAKQKRLHIRNHRWPKGAGRDARNGDNNLRANLGRCAPY</sequence>
<reference evidence="5 6" key="1">
    <citation type="submission" date="2014-03" db="EMBL/GenBank/DDBJ databases">
        <authorList>
            <person name="Sibley D."/>
            <person name="Venepally P."/>
            <person name="Karamycheva S."/>
            <person name="Hadjithomas M."/>
            <person name="Khan A."/>
            <person name="Brunk B."/>
            <person name="Roos D."/>
            <person name="Caler E."/>
            <person name="Lorenzi H."/>
        </authorList>
    </citation>
    <scope>NUCLEOTIDE SEQUENCE [LARGE SCALE GENOMIC DNA]</scope>
    <source>
        <strain evidence="6">p89</strain>
    </source>
</reference>
<feature type="region of interest" description="Disordered" evidence="4">
    <location>
        <begin position="261"/>
        <end position="281"/>
    </location>
</feature>
<dbReference type="InterPro" id="IPR015943">
    <property type="entry name" value="WD40/YVTN_repeat-like_dom_sf"/>
</dbReference>